<proteinExistence type="predicted"/>
<gene>
    <name evidence="1" type="ORF">I5E68_06935</name>
</gene>
<name>A0A931HBE9_9SPHN</name>
<evidence type="ECO:0000313" key="2">
    <source>
        <dbReference type="Proteomes" id="UP000617634"/>
    </source>
</evidence>
<sequence length="83" mass="9512">MFLENLHTPRPFAVWHEDMGDVLWHLIPIEEPPHCGTPIDTGWPYFEEDEPRLWFTPLPDARVIDAAWRAAVGDDLGEGSHHG</sequence>
<dbReference type="AlphaFoldDB" id="A0A931HBE9"/>
<reference evidence="1" key="1">
    <citation type="submission" date="2020-11" db="EMBL/GenBank/DDBJ databases">
        <title>Novosphingobium aureum sp. nov., a marine bacterium isolated from sediment of a salt flat.</title>
        <authorList>
            <person name="Yoo Y."/>
            <person name="Kim J.-J."/>
        </authorList>
    </citation>
    <scope>NUCLEOTIDE SEQUENCE</scope>
    <source>
        <strain evidence="1">YJ-S2-02</strain>
    </source>
</reference>
<evidence type="ECO:0000313" key="1">
    <source>
        <dbReference type="EMBL" id="MBH0112684.1"/>
    </source>
</evidence>
<organism evidence="1 2">
    <name type="scientific">Novosphingobium aureum</name>
    <dbReference type="NCBI Taxonomy" id="2792964"/>
    <lineage>
        <taxon>Bacteria</taxon>
        <taxon>Pseudomonadati</taxon>
        <taxon>Pseudomonadota</taxon>
        <taxon>Alphaproteobacteria</taxon>
        <taxon>Sphingomonadales</taxon>
        <taxon>Sphingomonadaceae</taxon>
        <taxon>Novosphingobium</taxon>
    </lineage>
</organism>
<dbReference type="EMBL" id="JADZGI010000001">
    <property type="protein sequence ID" value="MBH0112684.1"/>
    <property type="molecule type" value="Genomic_DNA"/>
</dbReference>
<dbReference type="Proteomes" id="UP000617634">
    <property type="component" value="Unassembled WGS sequence"/>
</dbReference>
<dbReference type="RefSeq" id="WP_197162376.1">
    <property type="nucleotide sequence ID" value="NZ_JADZGI010000001.1"/>
</dbReference>
<comment type="caution">
    <text evidence="1">The sequence shown here is derived from an EMBL/GenBank/DDBJ whole genome shotgun (WGS) entry which is preliminary data.</text>
</comment>
<protein>
    <submittedName>
        <fullName evidence="1">Uncharacterized protein</fullName>
    </submittedName>
</protein>
<keyword evidence="2" id="KW-1185">Reference proteome</keyword>
<accession>A0A931HBE9</accession>